<reference evidence="2" key="1">
    <citation type="submission" date="2023-03" db="UniProtKB">
        <authorList>
            <consortium name="EnsemblPlants"/>
        </authorList>
    </citation>
    <scope>IDENTIFICATION</scope>
</reference>
<dbReference type="Gramene" id="MELO3C035703.2.1">
    <property type="protein sequence ID" value="MELO3C035703.2.1"/>
    <property type="gene ID" value="MELO3C035703.2"/>
</dbReference>
<accession>A0A9I9EM03</accession>
<feature type="domain" description="DUF7392" evidence="1">
    <location>
        <begin position="76"/>
        <end position="151"/>
    </location>
</feature>
<organism evidence="2">
    <name type="scientific">Cucumis melo</name>
    <name type="common">Muskmelon</name>
    <dbReference type="NCBI Taxonomy" id="3656"/>
    <lineage>
        <taxon>Eukaryota</taxon>
        <taxon>Viridiplantae</taxon>
        <taxon>Streptophyta</taxon>
        <taxon>Embryophyta</taxon>
        <taxon>Tracheophyta</taxon>
        <taxon>Spermatophyta</taxon>
        <taxon>Magnoliopsida</taxon>
        <taxon>eudicotyledons</taxon>
        <taxon>Gunneridae</taxon>
        <taxon>Pentapetalae</taxon>
        <taxon>rosids</taxon>
        <taxon>fabids</taxon>
        <taxon>Cucurbitales</taxon>
        <taxon>Cucurbitaceae</taxon>
        <taxon>Benincaseae</taxon>
        <taxon>Cucumis</taxon>
    </lineage>
</organism>
<dbReference type="PANTHER" id="PTHR38226:SF3">
    <property type="entry name" value="(WILD MALAYSIAN BANANA) HYPOTHETICAL PROTEIN"/>
    <property type="match status" value="1"/>
</dbReference>
<dbReference type="AlphaFoldDB" id="A0A9I9EM03"/>
<dbReference type="EnsemblPlants" id="MELO3C035703.2.1">
    <property type="protein sequence ID" value="MELO3C035703.2.1"/>
    <property type="gene ID" value="MELO3C035703.2"/>
</dbReference>
<evidence type="ECO:0000259" key="1">
    <source>
        <dbReference type="Pfam" id="PF24118"/>
    </source>
</evidence>
<evidence type="ECO:0000313" key="2">
    <source>
        <dbReference type="EnsemblPlants" id="MELO3C035703.2.1"/>
    </source>
</evidence>
<dbReference type="InterPro" id="IPR055816">
    <property type="entry name" value="DUF7392"/>
</dbReference>
<dbReference type="Pfam" id="PF24118">
    <property type="entry name" value="DUF7392"/>
    <property type="match status" value="1"/>
</dbReference>
<protein>
    <recommendedName>
        <fullName evidence="1">DUF7392 domain-containing protein</fullName>
    </recommendedName>
</protein>
<proteinExistence type="predicted"/>
<dbReference type="PANTHER" id="PTHR38226">
    <property type="entry name" value="(WILD MALAYSIAN BANANA) HYPOTHETICAL PROTEIN"/>
    <property type="match status" value="1"/>
</dbReference>
<sequence length="162" mass="18005">MEWCVGFNDKEIYVSFVVFKPMVLVVDDFVEALKQFSFSTNNLGCIQNCVLKSIHGNMLQTVISKTSNMATLLDLSFFEAYGGESMDGSCVAKFTSRSIISMISIAAKCGDINDLSYACLAIFKSRFRKIEGINSGICLKSQNRPTVVSLYRKDLEGFSKNL</sequence>
<name>A0A9I9EM03_CUCME</name>